<accession>J3NRV4</accession>
<dbReference type="EnsemblFungi" id="EJT78910">
    <property type="protein sequence ID" value="EJT78910"/>
    <property type="gene ID" value="GGTG_04003"/>
</dbReference>
<protein>
    <submittedName>
        <fullName evidence="2 3">Uncharacterized protein</fullName>
    </submittedName>
</protein>
<evidence type="ECO:0000313" key="4">
    <source>
        <dbReference type="Proteomes" id="UP000006039"/>
    </source>
</evidence>
<reference evidence="3" key="4">
    <citation type="journal article" date="2015" name="G3 (Bethesda)">
        <title>Genome sequences of three phytopathogenic species of the Magnaporthaceae family of fungi.</title>
        <authorList>
            <person name="Okagaki L.H."/>
            <person name="Nunes C.C."/>
            <person name="Sailsbery J."/>
            <person name="Clay B."/>
            <person name="Brown D."/>
            <person name="John T."/>
            <person name="Oh Y."/>
            <person name="Young N."/>
            <person name="Fitzgerald M."/>
            <person name="Haas B.J."/>
            <person name="Zeng Q."/>
            <person name="Young S."/>
            <person name="Adiconis X."/>
            <person name="Fan L."/>
            <person name="Levin J.Z."/>
            <person name="Mitchell T.K."/>
            <person name="Okubara P.A."/>
            <person name="Farman M.L."/>
            <person name="Kohn L.M."/>
            <person name="Birren B."/>
            <person name="Ma L.-J."/>
            <person name="Dean R.A."/>
        </authorList>
    </citation>
    <scope>NUCLEOTIDE SEQUENCE</scope>
    <source>
        <strain evidence="3">R3-111a-1</strain>
    </source>
</reference>
<dbReference type="HOGENOM" id="CLU_771710_0_0_1"/>
<dbReference type="GeneID" id="20344461"/>
<reference evidence="2" key="2">
    <citation type="submission" date="2010-07" db="EMBL/GenBank/DDBJ databases">
        <authorList>
            <consortium name="The Broad Institute Genome Sequencing Platform"/>
            <consortium name="Broad Institute Genome Sequencing Center for Infectious Disease"/>
            <person name="Ma L.-J."/>
            <person name="Dead R."/>
            <person name="Young S."/>
            <person name="Zeng Q."/>
            <person name="Koehrsen M."/>
            <person name="Alvarado L."/>
            <person name="Berlin A."/>
            <person name="Chapman S.B."/>
            <person name="Chen Z."/>
            <person name="Freedman E."/>
            <person name="Gellesch M."/>
            <person name="Goldberg J."/>
            <person name="Griggs A."/>
            <person name="Gujja S."/>
            <person name="Heilman E.R."/>
            <person name="Heiman D."/>
            <person name="Hepburn T."/>
            <person name="Howarth C."/>
            <person name="Jen D."/>
            <person name="Larson L."/>
            <person name="Mehta T."/>
            <person name="Neiman D."/>
            <person name="Pearson M."/>
            <person name="Roberts A."/>
            <person name="Saif S."/>
            <person name="Shea T."/>
            <person name="Shenoy N."/>
            <person name="Sisk P."/>
            <person name="Stolte C."/>
            <person name="Sykes S."/>
            <person name="Walk T."/>
            <person name="White J."/>
            <person name="Yandava C."/>
            <person name="Haas B."/>
            <person name="Nusbaum C."/>
            <person name="Birren B."/>
        </authorList>
    </citation>
    <scope>NUCLEOTIDE SEQUENCE</scope>
    <source>
        <strain evidence="2">R3-111a-1</strain>
    </source>
</reference>
<keyword evidence="1" id="KW-0472">Membrane</keyword>
<proteinExistence type="predicted"/>
<keyword evidence="1" id="KW-0812">Transmembrane</keyword>
<evidence type="ECO:0000313" key="2">
    <source>
        <dbReference type="EMBL" id="EJT78910.1"/>
    </source>
</evidence>
<sequence>MLFIWYKPDFFLHGQNFGGYRYPQIFFKRLAGQKGAFYAFIPEIKGINDFVDVKVVVQGYCLYLFVLVRSTGETARQKAGSVKCTGETARQKRRKGALAASRARTPRGYAGELPGFSVNEISFSFLRVFSKVKYYNFVRFKIEISYNCYYNFKAFGCKRNNVSFFQTVRLLITFNYRAGFIICNVTVFVEFIGYYALIFSLRQLQLFPTFLIFGLETLNAIVKPALKKKALGESKRPVLLRGWLLPLLTGGKREGGAFCSFGFALDKPLKALNAFGIAIGGAAKVPFVVAIGISGFGHLKLGICFSGWKSPSALAIPFWVASGFFVSLYLTNKLLGNLLNIQPRISFAPVSVNAVPIRF</sequence>
<dbReference type="VEuPathDB" id="FungiDB:GGTG_04003"/>
<feature type="transmembrane region" description="Helical" evidence="1">
    <location>
        <begin position="313"/>
        <end position="331"/>
    </location>
</feature>
<keyword evidence="4" id="KW-1185">Reference proteome</keyword>
<dbReference type="Proteomes" id="UP000006039">
    <property type="component" value="Unassembled WGS sequence"/>
</dbReference>
<reference evidence="4" key="1">
    <citation type="submission" date="2010-07" db="EMBL/GenBank/DDBJ databases">
        <title>The genome sequence of Gaeumannomyces graminis var. tritici strain R3-111a-1.</title>
        <authorList>
            <consortium name="The Broad Institute Genome Sequencing Platform"/>
            <person name="Ma L.-J."/>
            <person name="Dead R."/>
            <person name="Young S."/>
            <person name="Zeng Q."/>
            <person name="Koehrsen M."/>
            <person name="Alvarado L."/>
            <person name="Berlin A."/>
            <person name="Chapman S.B."/>
            <person name="Chen Z."/>
            <person name="Freedman E."/>
            <person name="Gellesch M."/>
            <person name="Goldberg J."/>
            <person name="Griggs A."/>
            <person name="Gujja S."/>
            <person name="Heilman E.R."/>
            <person name="Heiman D."/>
            <person name="Hepburn T."/>
            <person name="Howarth C."/>
            <person name="Jen D."/>
            <person name="Larson L."/>
            <person name="Mehta T."/>
            <person name="Neiman D."/>
            <person name="Pearson M."/>
            <person name="Roberts A."/>
            <person name="Saif S."/>
            <person name="Shea T."/>
            <person name="Shenoy N."/>
            <person name="Sisk P."/>
            <person name="Stolte C."/>
            <person name="Sykes S."/>
            <person name="Walk T."/>
            <person name="White J."/>
            <person name="Yandava C."/>
            <person name="Haas B."/>
            <person name="Nusbaum C."/>
            <person name="Birren B."/>
        </authorList>
    </citation>
    <scope>NUCLEOTIDE SEQUENCE [LARGE SCALE GENOMIC DNA]</scope>
    <source>
        <strain evidence="4">R3-111a-1</strain>
    </source>
</reference>
<dbReference type="AlphaFoldDB" id="J3NRV4"/>
<feature type="transmembrane region" description="Helical" evidence="1">
    <location>
        <begin position="178"/>
        <end position="198"/>
    </location>
</feature>
<feature type="transmembrane region" description="Helical" evidence="1">
    <location>
        <begin position="271"/>
        <end position="293"/>
    </location>
</feature>
<keyword evidence="1" id="KW-1133">Transmembrane helix</keyword>
<evidence type="ECO:0000313" key="3">
    <source>
        <dbReference type="EnsemblFungi" id="EJT78910"/>
    </source>
</evidence>
<name>J3NRV4_GAET3</name>
<evidence type="ECO:0000256" key="1">
    <source>
        <dbReference type="SAM" id="Phobius"/>
    </source>
</evidence>
<reference evidence="2" key="3">
    <citation type="submission" date="2010-09" db="EMBL/GenBank/DDBJ databases">
        <title>Annotation of Gaeumannomyces graminis var. tritici R3-111a-1.</title>
        <authorList>
            <consortium name="The Broad Institute Genome Sequencing Platform"/>
            <person name="Ma L.-J."/>
            <person name="Dead R."/>
            <person name="Young S.K."/>
            <person name="Zeng Q."/>
            <person name="Gargeya S."/>
            <person name="Fitzgerald M."/>
            <person name="Haas B."/>
            <person name="Abouelleil A."/>
            <person name="Alvarado L."/>
            <person name="Arachchi H.M."/>
            <person name="Berlin A."/>
            <person name="Brown A."/>
            <person name="Chapman S.B."/>
            <person name="Chen Z."/>
            <person name="Dunbar C."/>
            <person name="Freedman E."/>
            <person name="Gearin G."/>
            <person name="Gellesch M."/>
            <person name="Goldberg J."/>
            <person name="Griggs A."/>
            <person name="Gujja S."/>
            <person name="Heiman D."/>
            <person name="Howarth C."/>
            <person name="Larson L."/>
            <person name="Lui A."/>
            <person name="MacDonald P.J.P."/>
            <person name="Mehta T."/>
            <person name="Montmayeur A."/>
            <person name="Murphy C."/>
            <person name="Neiman D."/>
            <person name="Pearson M."/>
            <person name="Priest M."/>
            <person name="Roberts A."/>
            <person name="Saif S."/>
            <person name="Shea T."/>
            <person name="Shenoy N."/>
            <person name="Sisk P."/>
            <person name="Stolte C."/>
            <person name="Sykes S."/>
            <person name="Yandava C."/>
            <person name="Wortman J."/>
            <person name="Nusbaum C."/>
            <person name="Birren B."/>
        </authorList>
    </citation>
    <scope>NUCLEOTIDE SEQUENCE</scope>
    <source>
        <strain evidence="2">R3-111a-1</strain>
    </source>
</reference>
<organism evidence="2">
    <name type="scientific">Gaeumannomyces tritici (strain R3-111a-1)</name>
    <name type="common">Wheat and barley take-all root rot fungus</name>
    <name type="synonym">Gaeumannomyces graminis var. tritici</name>
    <dbReference type="NCBI Taxonomy" id="644352"/>
    <lineage>
        <taxon>Eukaryota</taxon>
        <taxon>Fungi</taxon>
        <taxon>Dikarya</taxon>
        <taxon>Ascomycota</taxon>
        <taxon>Pezizomycotina</taxon>
        <taxon>Sordariomycetes</taxon>
        <taxon>Sordariomycetidae</taxon>
        <taxon>Magnaporthales</taxon>
        <taxon>Magnaporthaceae</taxon>
        <taxon>Gaeumannomyces</taxon>
    </lineage>
</organism>
<reference evidence="3" key="5">
    <citation type="submission" date="2018-04" db="UniProtKB">
        <authorList>
            <consortium name="EnsemblFungi"/>
        </authorList>
    </citation>
    <scope>IDENTIFICATION</scope>
    <source>
        <strain evidence="3">R3-111a-1</strain>
    </source>
</reference>
<dbReference type="RefSeq" id="XP_009220055.1">
    <property type="nucleotide sequence ID" value="XM_009221791.1"/>
</dbReference>
<gene>
    <name evidence="3" type="primary">20344461</name>
    <name evidence="2" type="ORF">GGTG_04003</name>
</gene>
<dbReference type="EMBL" id="GL385396">
    <property type="protein sequence ID" value="EJT78910.1"/>
    <property type="molecule type" value="Genomic_DNA"/>
</dbReference>